<protein>
    <submittedName>
        <fullName evidence="2">Uncharacterized protein</fullName>
    </submittedName>
</protein>
<gene>
    <name evidence="2" type="ORF">OIU85_003287</name>
</gene>
<reference evidence="2" key="1">
    <citation type="submission" date="2022-11" db="EMBL/GenBank/DDBJ databases">
        <authorList>
            <person name="Hyden B.L."/>
            <person name="Feng K."/>
            <person name="Yates T."/>
            <person name="Jawdy S."/>
            <person name="Smart L.B."/>
            <person name="Muchero W."/>
        </authorList>
    </citation>
    <scope>NUCLEOTIDE SEQUENCE</scope>
    <source>
        <tissue evidence="2">Shoot tip</tissue>
    </source>
</reference>
<keyword evidence="3" id="KW-1185">Reference proteome</keyword>
<evidence type="ECO:0000256" key="1">
    <source>
        <dbReference type="SAM" id="MobiDB-lite"/>
    </source>
</evidence>
<feature type="compositionally biased region" description="Acidic residues" evidence="1">
    <location>
        <begin position="19"/>
        <end position="33"/>
    </location>
</feature>
<reference evidence="2" key="2">
    <citation type="journal article" date="2023" name="Int. J. Mol. Sci.">
        <title>De Novo Assembly and Annotation of 11 Diverse Shrub Willow (Salix) Genomes Reveals Novel Gene Organization in Sex-Linked Regions.</title>
        <authorList>
            <person name="Hyden B."/>
            <person name="Feng K."/>
            <person name="Yates T.B."/>
            <person name="Jawdy S."/>
            <person name="Cereghino C."/>
            <person name="Smart L.B."/>
            <person name="Muchero W."/>
        </authorList>
    </citation>
    <scope>NUCLEOTIDE SEQUENCE [LARGE SCALE GENOMIC DNA]</scope>
    <source>
        <tissue evidence="2">Shoot tip</tissue>
    </source>
</reference>
<organism evidence="2 3">
    <name type="scientific">Salix viminalis</name>
    <name type="common">Common osier</name>
    <name type="synonym">Basket willow</name>
    <dbReference type="NCBI Taxonomy" id="40686"/>
    <lineage>
        <taxon>Eukaryota</taxon>
        <taxon>Viridiplantae</taxon>
        <taxon>Streptophyta</taxon>
        <taxon>Embryophyta</taxon>
        <taxon>Tracheophyta</taxon>
        <taxon>Spermatophyta</taxon>
        <taxon>Magnoliopsida</taxon>
        <taxon>eudicotyledons</taxon>
        <taxon>Gunneridae</taxon>
        <taxon>Pentapetalae</taxon>
        <taxon>rosids</taxon>
        <taxon>fabids</taxon>
        <taxon>Malpighiales</taxon>
        <taxon>Salicaceae</taxon>
        <taxon>Saliceae</taxon>
        <taxon>Salix</taxon>
    </lineage>
</organism>
<proteinExistence type="predicted"/>
<sequence>MDSLEEKVSVFFHGDLSDESDLCLEEEDDDDGPDNSLHDPMERALYWESQEALLQLLALQEYGEVLNFAFETKLE</sequence>
<dbReference type="AlphaFoldDB" id="A0A9Q0PYU3"/>
<name>A0A9Q0PYU3_SALVM</name>
<accession>A0A9Q0PYU3</accession>
<dbReference type="Proteomes" id="UP001151529">
    <property type="component" value="Chromosome 19"/>
</dbReference>
<evidence type="ECO:0000313" key="2">
    <source>
        <dbReference type="EMBL" id="KAJ6696912.1"/>
    </source>
</evidence>
<dbReference type="EMBL" id="JAPFFL010000010">
    <property type="protein sequence ID" value="KAJ6696912.1"/>
    <property type="molecule type" value="Genomic_DNA"/>
</dbReference>
<evidence type="ECO:0000313" key="3">
    <source>
        <dbReference type="Proteomes" id="UP001151529"/>
    </source>
</evidence>
<comment type="caution">
    <text evidence="2">The sequence shown here is derived from an EMBL/GenBank/DDBJ whole genome shotgun (WGS) entry which is preliminary data.</text>
</comment>
<feature type="region of interest" description="Disordered" evidence="1">
    <location>
        <begin position="19"/>
        <end position="38"/>
    </location>
</feature>